<name>A0A093CLT6_TAUER</name>
<evidence type="ECO:0000313" key="2">
    <source>
        <dbReference type="Proteomes" id="UP000053661"/>
    </source>
</evidence>
<keyword evidence="2" id="KW-1185">Reference proteome</keyword>
<dbReference type="EMBL" id="KL461422">
    <property type="protein sequence ID" value="KFV13262.1"/>
    <property type="molecule type" value="Genomic_DNA"/>
</dbReference>
<reference evidence="1 2" key="1">
    <citation type="submission" date="2014-04" db="EMBL/GenBank/DDBJ databases">
        <title>Genome evolution of avian class.</title>
        <authorList>
            <person name="Zhang G."/>
            <person name="Li C."/>
        </authorList>
    </citation>
    <scope>NUCLEOTIDE SEQUENCE [LARGE SCALE GENOMIC DNA]</scope>
    <source>
        <strain evidence="1">BGI_N340</strain>
    </source>
</reference>
<feature type="non-terminal residue" evidence="1">
    <location>
        <position position="110"/>
    </location>
</feature>
<proteinExistence type="predicted"/>
<organism evidence="1 2">
    <name type="scientific">Tauraco erythrolophus</name>
    <name type="common">Red-crested turaco</name>
    <dbReference type="NCBI Taxonomy" id="121530"/>
    <lineage>
        <taxon>Eukaryota</taxon>
        <taxon>Metazoa</taxon>
        <taxon>Chordata</taxon>
        <taxon>Craniata</taxon>
        <taxon>Vertebrata</taxon>
        <taxon>Euteleostomi</taxon>
        <taxon>Archelosauria</taxon>
        <taxon>Archosauria</taxon>
        <taxon>Dinosauria</taxon>
        <taxon>Saurischia</taxon>
        <taxon>Theropoda</taxon>
        <taxon>Coelurosauria</taxon>
        <taxon>Aves</taxon>
        <taxon>Neognathae</taxon>
        <taxon>Neoaves</taxon>
        <taxon>Otidimorphae</taxon>
        <taxon>Musophagiformes</taxon>
        <taxon>Musophagidae</taxon>
        <taxon>Tauraco</taxon>
    </lineage>
</organism>
<gene>
    <name evidence="1" type="ORF">N340_02888</name>
</gene>
<dbReference type="Proteomes" id="UP000053661">
    <property type="component" value="Unassembled WGS sequence"/>
</dbReference>
<feature type="non-terminal residue" evidence="1">
    <location>
        <position position="1"/>
    </location>
</feature>
<sequence>RAAVTVWNAMVSRSKTAEKVLLELLCGLEDWPLHSTPTSNRNATGVFALAVSNQGALWAILQLHSCPRRLKAYSPHLFLALVFQVFFSAERMPGEVNTFWKECQEEGCLP</sequence>
<evidence type="ECO:0000313" key="1">
    <source>
        <dbReference type="EMBL" id="KFV13262.1"/>
    </source>
</evidence>
<protein>
    <submittedName>
        <fullName evidence="1">Uncharacterized protein</fullName>
    </submittedName>
</protein>
<accession>A0A093CLT6</accession>
<dbReference type="AlphaFoldDB" id="A0A093CLT6"/>